<gene>
    <name evidence="3" type="ORF">PAECIP111802_06876</name>
</gene>
<keyword evidence="1" id="KW-1133">Transmembrane helix</keyword>
<dbReference type="Pfam" id="PF13795">
    <property type="entry name" value="HupE_UreJ_2"/>
    <property type="match status" value="1"/>
</dbReference>
<evidence type="ECO:0000313" key="4">
    <source>
        <dbReference type="Proteomes" id="UP000730618"/>
    </source>
</evidence>
<evidence type="ECO:0000313" key="3">
    <source>
        <dbReference type="EMBL" id="CAG7657850.1"/>
    </source>
</evidence>
<feature type="transmembrane region" description="Helical" evidence="1">
    <location>
        <begin position="263"/>
        <end position="282"/>
    </location>
</feature>
<evidence type="ECO:0000256" key="2">
    <source>
        <dbReference type="SAM" id="SignalP"/>
    </source>
</evidence>
<accession>A0ABN7TWQ8</accession>
<dbReference type="EMBL" id="CAJVCE010000038">
    <property type="protein sequence ID" value="CAG7657850.1"/>
    <property type="molecule type" value="Genomic_DNA"/>
</dbReference>
<feature type="transmembrane region" description="Helical" evidence="1">
    <location>
        <begin position="319"/>
        <end position="341"/>
    </location>
</feature>
<protein>
    <recommendedName>
        <fullName evidence="5">HupE/UreJ family protein</fullName>
    </recommendedName>
</protein>
<comment type="caution">
    <text evidence="3">The sequence shown here is derived from an EMBL/GenBank/DDBJ whole genome shotgun (WGS) entry which is preliminary data.</text>
</comment>
<feature type="chain" id="PRO_5046531548" description="HupE/UreJ family protein" evidence="2">
    <location>
        <begin position="32"/>
        <end position="376"/>
    </location>
</feature>
<dbReference type="Proteomes" id="UP000730618">
    <property type="component" value="Unassembled WGS sequence"/>
</dbReference>
<organism evidence="3 4">
    <name type="scientific">Paenibacillus allorhizosphaerae</name>
    <dbReference type="NCBI Taxonomy" id="2849866"/>
    <lineage>
        <taxon>Bacteria</taxon>
        <taxon>Bacillati</taxon>
        <taxon>Bacillota</taxon>
        <taxon>Bacilli</taxon>
        <taxon>Bacillales</taxon>
        <taxon>Paenibacillaceae</taxon>
        <taxon>Paenibacillus</taxon>
    </lineage>
</organism>
<feature type="transmembrane region" description="Helical" evidence="1">
    <location>
        <begin position="289"/>
        <end position="307"/>
    </location>
</feature>
<dbReference type="RefSeq" id="WP_218103024.1">
    <property type="nucleotide sequence ID" value="NZ_CAJVCE010000038.1"/>
</dbReference>
<feature type="transmembrane region" description="Helical" evidence="1">
    <location>
        <begin position="234"/>
        <end position="257"/>
    </location>
</feature>
<keyword evidence="4" id="KW-1185">Reference proteome</keyword>
<evidence type="ECO:0008006" key="5">
    <source>
        <dbReference type="Google" id="ProtNLM"/>
    </source>
</evidence>
<name>A0ABN7TWQ8_9BACL</name>
<sequence>MTMFRRTIVFRLLAGLVLFVGLQAPLAPAHAHTSTIGYSDISISGDTIGYELYLNPEEVAQWKDVRSKGVFVIEAGPAASRDKNQVKWTQDDLMPLVQASLSVKSKDASVVPAISDISIRDKGGMPLLYMNLKYKFPKPVESYEIQYNFFFDELDPLHQSFVTLRTPSETVNKQFDKNNRLAAGRLDASVHASGAEALTAWGWLKMGIEHIWTGIDHLLFITALVLLKQKKRDYLKIVTAFTVGHSVTIALSALDIVNLPMRFVEPVIALSIVYVAVENLWLKKLKWRWMFALLFGFIHGFGFAQVLKGALGEHYLLSLFTFNLGVEVGQIAVLAVLLPFLMLSGRLSWYRGAVYVASGFIAVTGLYWFMERVGLY</sequence>
<proteinExistence type="predicted"/>
<feature type="signal peptide" evidence="2">
    <location>
        <begin position="1"/>
        <end position="31"/>
    </location>
</feature>
<feature type="transmembrane region" description="Helical" evidence="1">
    <location>
        <begin position="353"/>
        <end position="370"/>
    </location>
</feature>
<evidence type="ECO:0000256" key="1">
    <source>
        <dbReference type="SAM" id="Phobius"/>
    </source>
</evidence>
<feature type="transmembrane region" description="Helical" evidence="1">
    <location>
        <begin position="210"/>
        <end position="227"/>
    </location>
</feature>
<reference evidence="3 4" key="1">
    <citation type="submission" date="2021-06" db="EMBL/GenBank/DDBJ databases">
        <authorList>
            <person name="Criscuolo A."/>
        </authorList>
    </citation>
    <scope>NUCLEOTIDE SEQUENCE [LARGE SCALE GENOMIC DNA]</scope>
    <source>
        <strain evidence="4">CIP 111802</strain>
    </source>
</reference>
<dbReference type="InterPro" id="IPR032809">
    <property type="entry name" value="Put_HupE_UreJ"/>
</dbReference>
<keyword evidence="2" id="KW-0732">Signal</keyword>
<keyword evidence="1" id="KW-0812">Transmembrane</keyword>
<keyword evidence="1" id="KW-0472">Membrane</keyword>